<dbReference type="InterPro" id="IPR046539">
    <property type="entry name" value="DUF6604"/>
</dbReference>
<evidence type="ECO:0000259" key="2">
    <source>
        <dbReference type="Pfam" id="PF20253"/>
    </source>
</evidence>
<accession>A0A167T7V3</accession>
<dbReference type="PANTHER" id="PTHR38795:SF1">
    <property type="entry name" value="DUF6604 DOMAIN-CONTAINING PROTEIN"/>
    <property type="match status" value="1"/>
</dbReference>
<dbReference type="AlphaFoldDB" id="A0A167T7V3"/>
<comment type="caution">
    <text evidence="3">The sequence shown here is derived from an EMBL/GenBank/DDBJ whole genome shotgun (WGS) entry which is preliminary data.</text>
</comment>
<dbReference type="PANTHER" id="PTHR38795">
    <property type="entry name" value="DUF6604 DOMAIN-CONTAINING PROTEIN"/>
    <property type="match status" value="1"/>
</dbReference>
<evidence type="ECO:0000256" key="1">
    <source>
        <dbReference type="SAM" id="MobiDB-lite"/>
    </source>
</evidence>
<evidence type="ECO:0000313" key="3">
    <source>
        <dbReference type="EMBL" id="OAA60308.1"/>
    </source>
</evidence>
<dbReference type="Proteomes" id="UP000076874">
    <property type="component" value="Unassembled WGS sequence"/>
</dbReference>
<keyword evidence="4" id="KW-1185">Reference proteome</keyword>
<dbReference type="OrthoDB" id="5339038at2759"/>
<dbReference type="STRING" id="1081102.A0A167T7V3"/>
<feature type="domain" description="DUF6604" evidence="2">
    <location>
        <begin position="55"/>
        <end position="350"/>
    </location>
</feature>
<protein>
    <recommendedName>
        <fullName evidence="2">DUF6604 domain-containing protein</fullName>
    </recommendedName>
</protein>
<dbReference type="Pfam" id="PF20253">
    <property type="entry name" value="DUF6604"/>
    <property type="match status" value="1"/>
</dbReference>
<reference evidence="3 4" key="1">
    <citation type="journal article" date="2016" name="Genome Biol. Evol.">
        <title>Divergent and convergent evolution of fungal pathogenicity.</title>
        <authorList>
            <person name="Shang Y."/>
            <person name="Xiao G."/>
            <person name="Zheng P."/>
            <person name="Cen K."/>
            <person name="Zhan S."/>
            <person name="Wang C."/>
        </authorList>
    </citation>
    <scope>NUCLEOTIDE SEQUENCE [LARGE SCALE GENOMIC DNA]</scope>
    <source>
        <strain evidence="3 4">RCEF 264</strain>
    </source>
</reference>
<evidence type="ECO:0000313" key="4">
    <source>
        <dbReference type="Proteomes" id="UP000076874"/>
    </source>
</evidence>
<organism evidence="3 4">
    <name type="scientific">Niveomyces insectorum RCEF 264</name>
    <dbReference type="NCBI Taxonomy" id="1081102"/>
    <lineage>
        <taxon>Eukaryota</taxon>
        <taxon>Fungi</taxon>
        <taxon>Dikarya</taxon>
        <taxon>Ascomycota</taxon>
        <taxon>Pezizomycotina</taxon>
        <taxon>Sordariomycetes</taxon>
        <taxon>Hypocreomycetidae</taxon>
        <taxon>Hypocreales</taxon>
        <taxon>Cordycipitaceae</taxon>
        <taxon>Niveomyces</taxon>
    </lineage>
</organism>
<sequence length="598" mass="66554">MPVAAPSAPRAWASLTQWIVFDECFSGDPGSLGLVTFLEVCLNTTKKVKVRRSLFKRNTRQFLYWIIHASNLVLKKQTASQDGPSPSALNTSGQTTVAGLVTMAEAVGKHMSPVPPTILCLVRNIIAARSAFNAAFKQYAAANPDVEVEKSNASHEFFIQALLKVLKALGGEEDAAGANKQAAGEDIPLKPSDDIEFDDAVFANMFSALNVEKTAGGASSDEGSDEEAGPTAGSTARPRRAQAKPGKGKKSKKGRRPPKKGGAQKTPPVAKAADLEEVPMESYRIIEDEEGVMTEYLMAVYSLAQDWSRLRSCIQDFWREVAYGGLNGAVAGVLSYLAVNMVKQIELDIFIEFPGHDAYETVMQTITRGDVAKAQGMFSMRLHRVDGSGESQQVEEAHVDVEEQFLIHAYRDLLDFVTDYQKTRSGKPTKSMLAEIDNWDPNFAPQRATREQRLKWRRSYTINWLYDLVNVFSGVVVQRIRLKGERHLLERVNWPGTDVRKKILPHHVFQLQCIMDAFTVSRGRSPKAFRGHVLKAPPRGFRPRRDVDLFLDRNNERQTNGFLGAVDVLRQILDMDLKKRKMGARQEAGYELLKGLQD</sequence>
<feature type="region of interest" description="Disordered" evidence="1">
    <location>
        <begin position="214"/>
        <end position="274"/>
    </location>
</feature>
<feature type="compositionally biased region" description="Basic residues" evidence="1">
    <location>
        <begin position="237"/>
        <end position="259"/>
    </location>
</feature>
<gene>
    <name evidence="3" type="ORF">SPI_05432</name>
</gene>
<dbReference type="EMBL" id="AZHD01000009">
    <property type="protein sequence ID" value="OAA60308.1"/>
    <property type="molecule type" value="Genomic_DNA"/>
</dbReference>
<proteinExistence type="predicted"/>
<name>A0A167T7V3_9HYPO</name>